<gene>
    <name evidence="2" type="ORF">THAOC_29352</name>
</gene>
<proteinExistence type="predicted"/>
<dbReference type="Proteomes" id="UP000266841">
    <property type="component" value="Unassembled WGS sequence"/>
</dbReference>
<organism evidence="2 3">
    <name type="scientific">Thalassiosira oceanica</name>
    <name type="common">Marine diatom</name>
    <dbReference type="NCBI Taxonomy" id="159749"/>
    <lineage>
        <taxon>Eukaryota</taxon>
        <taxon>Sar</taxon>
        <taxon>Stramenopiles</taxon>
        <taxon>Ochrophyta</taxon>
        <taxon>Bacillariophyta</taxon>
        <taxon>Coscinodiscophyceae</taxon>
        <taxon>Thalassiosirophycidae</taxon>
        <taxon>Thalassiosirales</taxon>
        <taxon>Thalassiosiraceae</taxon>
        <taxon>Thalassiosira</taxon>
    </lineage>
</organism>
<feature type="compositionally biased region" description="Basic residues" evidence="1">
    <location>
        <begin position="32"/>
        <end position="45"/>
    </location>
</feature>
<protein>
    <submittedName>
        <fullName evidence="2">Uncharacterized protein</fullName>
    </submittedName>
</protein>
<evidence type="ECO:0000256" key="1">
    <source>
        <dbReference type="SAM" id="MobiDB-lite"/>
    </source>
</evidence>
<comment type="caution">
    <text evidence="2">The sequence shown here is derived from an EMBL/GenBank/DDBJ whole genome shotgun (WGS) entry which is preliminary data.</text>
</comment>
<name>K0RE08_THAOC</name>
<accession>K0RE08</accession>
<reference evidence="2 3" key="1">
    <citation type="journal article" date="2012" name="Genome Biol.">
        <title>Genome and low-iron response of an oceanic diatom adapted to chronic iron limitation.</title>
        <authorList>
            <person name="Lommer M."/>
            <person name="Specht M."/>
            <person name="Roy A.S."/>
            <person name="Kraemer L."/>
            <person name="Andreson R."/>
            <person name="Gutowska M.A."/>
            <person name="Wolf J."/>
            <person name="Bergner S.V."/>
            <person name="Schilhabel M.B."/>
            <person name="Klostermeier U.C."/>
            <person name="Beiko R.G."/>
            <person name="Rosenstiel P."/>
            <person name="Hippler M."/>
            <person name="Laroche J."/>
        </authorList>
    </citation>
    <scope>NUCLEOTIDE SEQUENCE [LARGE SCALE GENOMIC DNA]</scope>
    <source>
        <strain evidence="2 3">CCMP1005</strain>
    </source>
</reference>
<evidence type="ECO:0000313" key="2">
    <source>
        <dbReference type="EMBL" id="EJK51470.1"/>
    </source>
</evidence>
<dbReference type="AlphaFoldDB" id="K0RE08"/>
<dbReference type="EMBL" id="AGNL01041569">
    <property type="protein sequence ID" value="EJK51470.1"/>
    <property type="molecule type" value="Genomic_DNA"/>
</dbReference>
<feature type="compositionally biased region" description="Pro residues" evidence="1">
    <location>
        <begin position="56"/>
        <end position="70"/>
    </location>
</feature>
<feature type="non-terminal residue" evidence="2">
    <location>
        <position position="1"/>
    </location>
</feature>
<feature type="region of interest" description="Disordered" evidence="1">
    <location>
        <begin position="26"/>
        <end position="93"/>
    </location>
</feature>
<evidence type="ECO:0000313" key="3">
    <source>
        <dbReference type="Proteomes" id="UP000266841"/>
    </source>
</evidence>
<sequence>AGRGDGRASEIELVWHRVGAVNLEEVPDGLHGRRRGKEGGRRRRTFRDVGLTPLPLVLPPLTLPPSPPRTGGPGGGPAGSGPRPSVSSLHWWPDDNFGGPPRLAALTSDGSLVVYEMPPPRFALEPPMPAYDPFADDAR</sequence>
<keyword evidence="3" id="KW-1185">Reference proteome</keyword>